<evidence type="ECO:0000313" key="2">
    <source>
        <dbReference type="Proteomes" id="UP001056778"/>
    </source>
</evidence>
<sequence length="404" mass="46239">MVYLFTSNIRNSILQKRNPNTNTACSSNENTGNSLKLDTTKDKILEQIKATKQFDRVSNDTHILSVLVILCEWLLPIISSSCVLIMITDEEINNVMVPYENLNLTKFSKDEMEHMVNYTNTSFHTEVENVLNKVYTIMKEINSTEYRQHLMVNTTPISHDNMYTCSDEGSVTKLKVTSFGSSKMLTLFFATCWLPATLEIIIRKYIGNNRKVEFYKKQVVPTSVVNQHTTEVVYLGIIGTLRTCPNLFVKALTNVLVKCTVVFSRHQLSLQHSFKERDLTENLVVSKKILREKCSKSMESPNTALKGNKISPFKTPSKRQKLQNLGKEALLEYYRSLLEKEETLNIEIAELGKKKLDCNLDAEMQALHTYNDIKDLTQIVLGYVADAEHCTVTELHKRYNLPTD</sequence>
<keyword evidence="2" id="KW-1185">Reference proteome</keyword>
<comment type="caution">
    <text evidence="1">The sequence shown here is derived from an EMBL/GenBank/DDBJ whole genome shotgun (WGS) entry which is preliminary data.</text>
</comment>
<gene>
    <name evidence="1" type="ORF">MML48_3g00009860</name>
</gene>
<accession>A0ACB9TEU5</accession>
<dbReference type="Proteomes" id="UP001056778">
    <property type="component" value="Chromosome 3"/>
</dbReference>
<proteinExistence type="predicted"/>
<organism evidence="1 2">
    <name type="scientific">Holotrichia oblita</name>
    <name type="common">Chafer beetle</name>
    <dbReference type="NCBI Taxonomy" id="644536"/>
    <lineage>
        <taxon>Eukaryota</taxon>
        <taxon>Metazoa</taxon>
        <taxon>Ecdysozoa</taxon>
        <taxon>Arthropoda</taxon>
        <taxon>Hexapoda</taxon>
        <taxon>Insecta</taxon>
        <taxon>Pterygota</taxon>
        <taxon>Neoptera</taxon>
        <taxon>Endopterygota</taxon>
        <taxon>Coleoptera</taxon>
        <taxon>Polyphaga</taxon>
        <taxon>Scarabaeiformia</taxon>
        <taxon>Scarabaeidae</taxon>
        <taxon>Melolonthinae</taxon>
        <taxon>Holotrichia</taxon>
    </lineage>
</organism>
<name>A0ACB9TEU5_HOLOL</name>
<protein>
    <submittedName>
        <fullName evidence="1">Swi5</fullName>
    </submittedName>
</protein>
<evidence type="ECO:0000313" key="1">
    <source>
        <dbReference type="EMBL" id="KAI4465303.1"/>
    </source>
</evidence>
<reference evidence="1" key="1">
    <citation type="submission" date="2022-04" db="EMBL/GenBank/DDBJ databases">
        <title>Chromosome-scale genome assembly of Holotrichia oblita Faldermann.</title>
        <authorList>
            <person name="Rongchong L."/>
        </authorList>
    </citation>
    <scope>NUCLEOTIDE SEQUENCE</scope>
    <source>
        <strain evidence="1">81SQS9</strain>
    </source>
</reference>
<dbReference type="EMBL" id="CM043017">
    <property type="protein sequence ID" value="KAI4465303.1"/>
    <property type="molecule type" value="Genomic_DNA"/>
</dbReference>